<name>A0ACB7FBQ9_NIBAL</name>
<dbReference type="Proteomes" id="UP000805704">
    <property type="component" value="Chromosome 13"/>
</dbReference>
<keyword evidence="2" id="KW-1185">Reference proteome</keyword>
<protein>
    <submittedName>
        <fullName evidence="1">Uncharacterized protein</fullName>
    </submittedName>
</protein>
<sequence length="143" mass="16408">MEEDMDEGQLKVTQGPDFFTMAVLEPSLGNGIYWCGVLSQNNTMIKLAERYFHSSPGVYIWSFTRWILLPLLPLTTIFTNIYTRAQRDRDTGSHLFELFSKIAPDCTESPKSDSFFEKKKTPGIHYEEISLHLLDKPNIGKLT</sequence>
<reference evidence="1" key="1">
    <citation type="submission" date="2020-04" db="EMBL/GenBank/DDBJ databases">
        <title>A chromosome-scale assembly and high-density genetic map of the yellow drum (Nibea albiflora) genome.</title>
        <authorList>
            <person name="Xu D."/>
            <person name="Zhang W."/>
            <person name="Chen R."/>
            <person name="Tan P."/>
            <person name="Wang L."/>
            <person name="Song H."/>
            <person name="Tian L."/>
            <person name="Zhu Q."/>
            <person name="Wang B."/>
        </authorList>
    </citation>
    <scope>NUCLEOTIDE SEQUENCE</scope>
    <source>
        <strain evidence="1">ZJHYS-2018</strain>
    </source>
</reference>
<evidence type="ECO:0000313" key="2">
    <source>
        <dbReference type="Proteomes" id="UP000805704"/>
    </source>
</evidence>
<proteinExistence type="predicted"/>
<comment type="caution">
    <text evidence="1">The sequence shown here is derived from an EMBL/GenBank/DDBJ whole genome shotgun (WGS) entry which is preliminary data.</text>
</comment>
<organism evidence="1 2">
    <name type="scientific">Nibea albiflora</name>
    <name type="common">Yellow drum</name>
    <name type="synonym">Corvina albiflora</name>
    <dbReference type="NCBI Taxonomy" id="240163"/>
    <lineage>
        <taxon>Eukaryota</taxon>
        <taxon>Metazoa</taxon>
        <taxon>Chordata</taxon>
        <taxon>Craniata</taxon>
        <taxon>Vertebrata</taxon>
        <taxon>Euteleostomi</taxon>
        <taxon>Actinopterygii</taxon>
        <taxon>Neopterygii</taxon>
        <taxon>Teleostei</taxon>
        <taxon>Neoteleostei</taxon>
        <taxon>Acanthomorphata</taxon>
        <taxon>Eupercaria</taxon>
        <taxon>Sciaenidae</taxon>
        <taxon>Nibea</taxon>
    </lineage>
</organism>
<dbReference type="EMBL" id="CM024801">
    <property type="protein sequence ID" value="KAG8011637.1"/>
    <property type="molecule type" value="Genomic_DNA"/>
</dbReference>
<accession>A0ACB7FBQ9</accession>
<gene>
    <name evidence="1" type="ORF">GBF38_003899</name>
</gene>
<evidence type="ECO:0000313" key="1">
    <source>
        <dbReference type="EMBL" id="KAG8011637.1"/>
    </source>
</evidence>